<dbReference type="EMBL" id="OZ034816">
    <property type="protein sequence ID" value="CAL1379058.1"/>
    <property type="molecule type" value="Genomic_DNA"/>
</dbReference>
<reference evidence="1 2" key="1">
    <citation type="submission" date="2024-04" db="EMBL/GenBank/DDBJ databases">
        <authorList>
            <person name="Fracassetti M."/>
        </authorList>
    </citation>
    <scope>NUCLEOTIDE SEQUENCE [LARGE SCALE GENOMIC DNA]</scope>
</reference>
<protein>
    <recommendedName>
        <fullName evidence="3">Ycf2</fullName>
    </recommendedName>
</protein>
<proteinExistence type="predicted"/>
<accession>A0AAV2E070</accession>
<name>A0AAV2E070_9ROSI</name>
<dbReference type="AlphaFoldDB" id="A0AAV2E070"/>
<evidence type="ECO:0000313" key="1">
    <source>
        <dbReference type="EMBL" id="CAL1379058.1"/>
    </source>
</evidence>
<gene>
    <name evidence="1" type="ORF">LTRI10_LOCUS20602</name>
</gene>
<sequence length="131" mass="15477">MINEEKSLNLELSMIWNTEEEFWAQTSRNCWLQEGDQNTGFFHANTIKRRNRNKILKLKNSEGIWLEEKLDMDTHVNALYRDLFTSKEGLFDYSLLDGFPQLGANKATKPDGFQGFFFRKFWNLIGDQLCE</sequence>
<evidence type="ECO:0008006" key="3">
    <source>
        <dbReference type="Google" id="ProtNLM"/>
    </source>
</evidence>
<evidence type="ECO:0000313" key="2">
    <source>
        <dbReference type="Proteomes" id="UP001497516"/>
    </source>
</evidence>
<organism evidence="1 2">
    <name type="scientific">Linum trigynum</name>
    <dbReference type="NCBI Taxonomy" id="586398"/>
    <lineage>
        <taxon>Eukaryota</taxon>
        <taxon>Viridiplantae</taxon>
        <taxon>Streptophyta</taxon>
        <taxon>Embryophyta</taxon>
        <taxon>Tracheophyta</taxon>
        <taxon>Spermatophyta</taxon>
        <taxon>Magnoliopsida</taxon>
        <taxon>eudicotyledons</taxon>
        <taxon>Gunneridae</taxon>
        <taxon>Pentapetalae</taxon>
        <taxon>rosids</taxon>
        <taxon>fabids</taxon>
        <taxon>Malpighiales</taxon>
        <taxon>Linaceae</taxon>
        <taxon>Linum</taxon>
    </lineage>
</organism>
<dbReference type="Proteomes" id="UP001497516">
    <property type="component" value="Chromosome 3"/>
</dbReference>
<keyword evidence="2" id="KW-1185">Reference proteome</keyword>